<organism evidence="4 5">
    <name type="scientific">Rothia endophytica</name>
    <dbReference type="NCBI Taxonomy" id="1324766"/>
    <lineage>
        <taxon>Bacteria</taxon>
        <taxon>Bacillati</taxon>
        <taxon>Actinomycetota</taxon>
        <taxon>Actinomycetes</taxon>
        <taxon>Micrococcales</taxon>
        <taxon>Micrococcaceae</taxon>
        <taxon>Rothia</taxon>
    </lineage>
</organism>
<dbReference type="GO" id="GO:0016787">
    <property type="term" value="F:hydrolase activity"/>
    <property type="evidence" value="ECO:0007669"/>
    <property type="project" value="UniProtKB-KW"/>
</dbReference>
<evidence type="ECO:0000313" key="5">
    <source>
        <dbReference type="Proteomes" id="UP001500187"/>
    </source>
</evidence>
<keyword evidence="1 4" id="KW-0378">Hydrolase</keyword>
<dbReference type="PANTHER" id="PTHR12304:SF4">
    <property type="entry name" value="URIDINE NUCLEOSIDASE"/>
    <property type="match status" value="1"/>
</dbReference>
<dbReference type="Proteomes" id="UP001500187">
    <property type="component" value="Unassembled WGS sequence"/>
</dbReference>
<keyword evidence="2" id="KW-0326">Glycosidase</keyword>
<dbReference type="InterPro" id="IPR023186">
    <property type="entry name" value="IUNH"/>
</dbReference>
<comment type="caution">
    <text evidence="4">The sequence shown here is derived from an EMBL/GenBank/DDBJ whole genome shotgun (WGS) entry which is preliminary data.</text>
</comment>
<accession>A0ABP9BU37</accession>
<dbReference type="InterPro" id="IPR036452">
    <property type="entry name" value="Ribo_hydro-like"/>
</dbReference>
<dbReference type="PANTHER" id="PTHR12304">
    <property type="entry name" value="INOSINE-URIDINE PREFERRING NUCLEOSIDE HYDROLASE"/>
    <property type="match status" value="1"/>
</dbReference>
<reference evidence="5" key="1">
    <citation type="journal article" date="2019" name="Int. J. Syst. Evol. Microbiol.">
        <title>The Global Catalogue of Microorganisms (GCM) 10K type strain sequencing project: providing services to taxonomists for standard genome sequencing and annotation.</title>
        <authorList>
            <consortium name="The Broad Institute Genomics Platform"/>
            <consortium name="The Broad Institute Genome Sequencing Center for Infectious Disease"/>
            <person name="Wu L."/>
            <person name="Ma J."/>
        </authorList>
    </citation>
    <scope>NUCLEOTIDE SEQUENCE [LARGE SCALE GENOMIC DNA]</scope>
    <source>
        <strain evidence="5">JCM 18541</strain>
    </source>
</reference>
<dbReference type="RefSeq" id="WP_345447314.1">
    <property type="nucleotide sequence ID" value="NZ_BAABKP010000007.1"/>
</dbReference>
<dbReference type="Gene3D" id="3.90.245.10">
    <property type="entry name" value="Ribonucleoside hydrolase-like"/>
    <property type="match status" value="1"/>
</dbReference>
<dbReference type="Pfam" id="PF01156">
    <property type="entry name" value="IU_nuc_hydro"/>
    <property type="match status" value="1"/>
</dbReference>
<evidence type="ECO:0000256" key="1">
    <source>
        <dbReference type="ARBA" id="ARBA00022801"/>
    </source>
</evidence>
<evidence type="ECO:0000256" key="2">
    <source>
        <dbReference type="ARBA" id="ARBA00023295"/>
    </source>
</evidence>
<keyword evidence="5" id="KW-1185">Reference proteome</keyword>
<proteinExistence type="predicted"/>
<dbReference type="EMBL" id="BAABKP010000007">
    <property type="protein sequence ID" value="GAA4800537.1"/>
    <property type="molecule type" value="Genomic_DNA"/>
</dbReference>
<feature type="domain" description="Inosine/uridine-preferring nucleoside hydrolase" evidence="3">
    <location>
        <begin position="5"/>
        <end position="315"/>
    </location>
</feature>
<name>A0ABP9BU37_9MICC</name>
<protein>
    <submittedName>
        <fullName evidence="4">Nucleoside hydrolase</fullName>
    </submittedName>
</protein>
<evidence type="ECO:0000313" key="4">
    <source>
        <dbReference type="EMBL" id="GAA4800537.1"/>
    </source>
</evidence>
<dbReference type="InterPro" id="IPR001910">
    <property type="entry name" value="Inosine/uridine_hydrolase_dom"/>
</dbReference>
<dbReference type="SUPFAM" id="SSF53590">
    <property type="entry name" value="Nucleoside hydrolase"/>
    <property type="match status" value="1"/>
</dbReference>
<gene>
    <name evidence="4" type="ORF">GCM10023352_20730</name>
</gene>
<sequence length="329" mass="34992">MPLRLLIDCDPGIDDALALAYAFAHPEVSVEGIVATGGNVSTEQVGRNIRGLLHLLGAPHIRWELGAINPLAQALITTEETHGPLGTGYALLPDQQEPTGKEHGRGAELWVETAARYPGELHGIVLGPSTNLALALELDPTLPSKMGSLHIMGGALNHRGNTMPTTEWNVHSDPEALASVLTAFDRPGATCSPVLCPLDHTENSLITPERRAALTAGGGALLEALDLALQFYMEFHESDGLGFIAHVHDPFVTALAVNTALDNGLILAQSLPVALDVELTGTLTRGQTVADWLGRWGREPNAKALVAADAETFFEHFIETVRARYAVAS</sequence>
<evidence type="ECO:0000259" key="3">
    <source>
        <dbReference type="Pfam" id="PF01156"/>
    </source>
</evidence>